<accession>A0AC34GVJ0</accession>
<dbReference type="WBParaSite" id="ES5_v2.g8989.t1">
    <property type="protein sequence ID" value="ES5_v2.g8989.t1"/>
    <property type="gene ID" value="ES5_v2.g8989"/>
</dbReference>
<reference evidence="2" key="1">
    <citation type="submission" date="2022-11" db="UniProtKB">
        <authorList>
            <consortium name="WormBaseParasite"/>
        </authorList>
    </citation>
    <scope>IDENTIFICATION</scope>
</reference>
<organism evidence="1 2">
    <name type="scientific">Panagrolaimus sp. ES5</name>
    <dbReference type="NCBI Taxonomy" id="591445"/>
    <lineage>
        <taxon>Eukaryota</taxon>
        <taxon>Metazoa</taxon>
        <taxon>Ecdysozoa</taxon>
        <taxon>Nematoda</taxon>
        <taxon>Chromadorea</taxon>
        <taxon>Rhabditida</taxon>
        <taxon>Tylenchina</taxon>
        <taxon>Panagrolaimomorpha</taxon>
        <taxon>Panagrolaimoidea</taxon>
        <taxon>Panagrolaimidae</taxon>
        <taxon>Panagrolaimus</taxon>
    </lineage>
</organism>
<name>A0AC34GVJ0_9BILA</name>
<evidence type="ECO:0000313" key="1">
    <source>
        <dbReference type="Proteomes" id="UP000887579"/>
    </source>
</evidence>
<proteinExistence type="predicted"/>
<evidence type="ECO:0000313" key="2">
    <source>
        <dbReference type="WBParaSite" id="ES5_v2.g8989.t1"/>
    </source>
</evidence>
<protein>
    <submittedName>
        <fullName evidence="2">Transporter</fullName>
    </submittedName>
</protein>
<sequence length="647" mass="73284">MANDSSSDYEMDERACLNHNKSDRGSAYRSVDENIYDNLTPKNRPSVVLRTEETVVVASSESGGGERETWGRKIDFLLSVIGFAVDLSNVWRFPYLCFKNGGGVFLIPYILMVFLAGIPLFYMELALGQYYRKGAVTTWGRICPLFKGIGYCVVMIAFYTDFFYNVIIAYALHYLYSSFTTVLPWSTCSNDYNSVACYEPNSWMDQSNKCADSEHFVTNSTYYAPVSAAEEYFYKKFLGLHTQKDPLPHVAQGITDLGEIKWEIVVCLMLVYVICYFSLWKGIKMSGKVVWFTAIFPYVVLLILFVRGVTLPGWEKGIKYYLRPNLEMLKVPHVWQDAATQVFFSLGPGFGVLMAYSSYNEFHNNVYFDALITSSINCMTSFLSGFVIFAVLGYMSCKSGKPISEVAQEGPGLVFVVYPEALATMPGASFWSVLFFLMLLTLGLDSSFGGSEAIITGLSDEFPILKRNREVFVAILFIFYMVIGIFICTQGGMLVMEWLIVYGTTWGLLIAVFCETMVISFCYGIKQFCKDIKEMLGFSPGFYWRTCWAVAGPCFLLIMIISNFVNYLPLQYQDYKYPYGANLVGIFFALSAASAIPIVGVYQFYKEKGDTFMGKLRMVLTPYRRRPSTFARHDVTNNFHANTDIML</sequence>
<dbReference type="Proteomes" id="UP000887579">
    <property type="component" value="Unplaced"/>
</dbReference>